<sequence>MALNRWLTDEEYARAATNGVGRKLLNYRVYKSDKWDLEEAITSPPGTVRHHYEGKHSKWIKVALKNGINGNTFYSRLDREWGYHKAATKPTGKKEGVRGMKSKEKPTLKDYAKAAEIGVSRKNVDQRMEELHWGLQRAITTPVGTSWEGNEKHTKMYLLAKKNNISRSTFFRRLRNGMTPYQAATEPKGFSDYIPLAEANGISDKTFYQRVKRKMDPYEAATKPPRKYKKKQIS</sequence>
<name>R8NJX6_BACCX</name>
<evidence type="ECO:0008006" key="3">
    <source>
        <dbReference type="Google" id="ProtNLM"/>
    </source>
</evidence>
<dbReference type="EMBL" id="AHFE01000014">
    <property type="protein sequence ID" value="EOP46654.1"/>
    <property type="molecule type" value="Genomic_DNA"/>
</dbReference>
<dbReference type="AlphaFoldDB" id="R8NJX6"/>
<dbReference type="HOGENOM" id="CLU_1207843_0_0_9"/>
<reference evidence="2" key="1">
    <citation type="submission" date="2012-12" db="EMBL/GenBank/DDBJ databases">
        <title>The genome sequence of Bacillus cereus VD146.</title>
        <authorList>
            <consortium name="The Broad Institute Genome Sequencing Platform"/>
            <consortium name="The Broad Institute Genome Sequencing Center for Infectious Disease"/>
            <person name="Feldgarden M."/>
            <person name="Van der Auwera G.A."/>
            <person name="Mahillon J."/>
            <person name="Duprez V."/>
            <person name="Timmery S."/>
            <person name="Mattelet C."/>
            <person name="Dierick K."/>
            <person name="Sun M."/>
            <person name="Yu Z."/>
            <person name="Zhu L."/>
            <person name="Hu X."/>
            <person name="Shank E.B."/>
            <person name="Swiecicka I."/>
            <person name="Hansen B.M."/>
            <person name="Andrup L."/>
            <person name="Walker B."/>
            <person name="Young S.K."/>
            <person name="Zeng Q."/>
            <person name="Gargeya S."/>
            <person name="Fitzgerald M."/>
            <person name="Haas B."/>
            <person name="Abouelleil A."/>
            <person name="Alvarado L."/>
            <person name="Arachchi H.M."/>
            <person name="Berlin A.M."/>
            <person name="Chapman S.B."/>
            <person name="Dewar J."/>
            <person name="Goldberg J."/>
            <person name="Griggs A."/>
            <person name="Gujja S."/>
            <person name="Hansen M."/>
            <person name="Howarth C."/>
            <person name="Imamovic A."/>
            <person name="Larimer J."/>
            <person name="McCowan C."/>
            <person name="Murphy C."/>
            <person name="Neiman D."/>
            <person name="Pearson M."/>
            <person name="Priest M."/>
            <person name="Roberts A."/>
            <person name="Saif S."/>
            <person name="Shea T."/>
            <person name="Sisk P."/>
            <person name="Sykes S."/>
            <person name="Wortman J."/>
            <person name="Nusbaum C."/>
            <person name="Birren B."/>
        </authorList>
    </citation>
    <scope>NUCLEOTIDE SEQUENCE [LARGE SCALE GENOMIC DNA]</scope>
    <source>
        <strain evidence="2">VD146</strain>
    </source>
</reference>
<accession>R8NJX6</accession>
<comment type="caution">
    <text evidence="1">The sequence shown here is derived from an EMBL/GenBank/DDBJ whole genome shotgun (WGS) entry which is preliminary data.</text>
</comment>
<dbReference type="Proteomes" id="UP000014020">
    <property type="component" value="Unassembled WGS sequence"/>
</dbReference>
<evidence type="ECO:0000313" key="2">
    <source>
        <dbReference type="Proteomes" id="UP000014020"/>
    </source>
</evidence>
<dbReference type="PATRIC" id="fig|1053236.3.peg.650"/>
<evidence type="ECO:0000313" key="1">
    <source>
        <dbReference type="EMBL" id="EOP46654.1"/>
    </source>
</evidence>
<proteinExistence type="predicted"/>
<organism evidence="1 2">
    <name type="scientific">Bacillus cereus (strain VD146)</name>
    <dbReference type="NCBI Taxonomy" id="1053236"/>
    <lineage>
        <taxon>Bacteria</taxon>
        <taxon>Bacillati</taxon>
        <taxon>Bacillota</taxon>
        <taxon>Bacilli</taxon>
        <taxon>Bacillales</taxon>
        <taxon>Bacillaceae</taxon>
        <taxon>Bacillus</taxon>
        <taxon>Bacillus cereus group</taxon>
    </lineage>
</organism>
<gene>
    <name evidence="1" type="ORF">IK1_06063</name>
</gene>
<protein>
    <recommendedName>
        <fullName evidence="3">Nucleoside permease</fullName>
    </recommendedName>
</protein>